<dbReference type="Proteomes" id="UP000009186">
    <property type="component" value="Chromosome"/>
</dbReference>
<evidence type="ECO:0000313" key="2">
    <source>
        <dbReference type="EMBL" id="CCB69515.1"/>
    </source>
</evidence>
<gene>
    <name evidence="2" type="ordered locus">FBFL15_1445</name>
</gene>
<keyword evidence="1" id="KW-0472">Membrane</keyword>
<dbReference type="EMBL" id="FQ859183">
    <property type="protein sequence ID" value="CCB69515.1"/>
    <property type="molecule type" value="Genomic_DNA"/>
</dbReference>
<protein>
    <submittedName>
        <fullName evidence="2">Uncharacterized protein</fullName>
    </submittedName>
</protein>
<reference evidence="2 3" key="1">
    <citation type="journal article" date="2011" name="Appl. Environ. Microbiol.">
        <title>Complete genome sequence of the fish pathogen Flavobacterium branchiophilum.</title>
        <authorList>
            <consortium name="1:IP"/>
            <consortium name="Microbial Evolutionary Genomics,F-75015 Paris"/>
            <consortium name="France 2:CNRS"/>
            <consortium name="URA2171"/>
            <consortium name="F-75015 Paris,France 3:Unite de Virologie et Immunologie Mol."/>
            <consortium name="INRA,78352 Jouy en Josas Cedex"/>
            <consortium name="France. 4:Unite de Mathemathique"/>
            <consortium name="Informatique et Genome,INRA"/>
            <consortium name="78352 Jouy en Josas Cedex"/>
            <consortium name="France. 5:CEA/Genoscope"/>
            <consortium name="Evry"/>
            <consortium name="France"/>
            <person name="Touchon M."/>
            <person name="Barbier P."/>
            <person name="Bernardet J.F."/>
            <person name="Loux V."/>
            <person name="Vacherie B."/>
            <person name="Barbe V."/>
            <person name="Rocha E.P."/>
            <person name="Duchaud E."/>
        </authorList>
    </citation>
    <scope>NUCLEOTIDE SEQUENCE [LARGE SCALE GENOMIC DNA]</scope>
    <source>
        <strain evidence="2 3">FL-15</strain>
    </source>
</reference>
<keyword evidence="3" id="KW-1185">Reference proteome</keyword>
<keyword evidence="1" id="KW-0812">Transmembrane</keyword>
<organism evidence="2 3">
    <name type="scientific">Flavobacterium branchiophilum (strain FL-15)</name>
    <dbReference type="NCBI Taxonomy" id="1034807"/>
    <lineage>
        <taxon>Bacteria</taxon>
        <taxon>Pseudomonadati</taxon>
        <taxon>Bacteroidota</taxon>
        <taxon>Flavobacteriia</taxon>
        <taxon>Flavobacteriales</taxon>
        <taxon>Flavobacteriaceae</taxon>
        <taxon>Flavobacterium</taxon>
    </lineage>
</organism>
<dbReference type="AlphaFoldDB" id="G2Z0X0"/>
<keyword evidence="1" id="KW-1133">Transmembrane helix</keyword>
<evidence type="ECO:0000313" key="3">
    <source>
        <dbReference type="Proteomes" id="UP000009186"/>
    </source>
</evidence>
<accession>G2Z0X0</accession>
<dbReference type="RefSeq" id="WP_014083982.1">
    <property type="nucleotide sequence ID" value="NC_016001.1"/>
</dbReference>
<feature type="transmembrane region" description="Helical" evidence="1">
    <location>
        <begin position="6"/>
        <end position="21"/>
    </location>
</feature>
<name>G2Z0X0_FLABF</name>
<evidence type="ECO:0000256" key="1">
    <source>
        <dbReference type="SAM" id="Phobius"/>
    </source>
</evidence>
<sequence>MEYFLILFIVCISVALWWLNWQHNKSKDFRKLIEPKLEQNGLKYVKEEYPGIFKVGPFKKFEIEIGKPQINKGTIQYEKTYYRKITAIANNKKEVEIWAKIDTSWFKEDSVEFNPKLKNINKASH</sequence>
<dbReference type="HOGENOM" id="CLU_1989352_0_0_10"/>
<proteinExistence type="predicted"/>
<dbReference type="KEGG" id="fbr:FBFL15_1445"/>